<proteinExistence type="predicted"/>
<reference evidence="3 4" key="1">
    <citation type="submission" date="2018-11" db="EMBL/GenBank/DDBJ databases">
        <title>Chitinophaga lutea sp.nov., isolate from arsenic contaminated soil.</title>
        <authorList>
            <person name="Zong Y."/>
        </authorList>
    </citation>
    <scope>NUCLEOTIDE SEQUENCE [LARGE SCALE GENOMIC DNA]</scope>
    <source>
        <strain evidence="3 4">ZY74</strain>
    </source>
</reference>
<dbReference type="RefSeq" id="WP_123845946.1">
    <property type="nucleotide sequence ID" value="NZ_RPDH01000001.1"/>
</dbReference>
<feature type="region of interest" description="Disordered" evidence="2">
    <location>
        <begin position="13"/>
        <end position="32"/>
    </location>
</feature>
<sequence length="228" mass="25704">MLKNWKSLFLKPDENEAKPEPASEAPSFPVGNSTPAFNPASEALTAKVITDPVVSEVLEVYESGLDSINMPGYDFYEFYKAVSTIGVAGEQTYQMAFQMAKTLDKTLTPQKLLLDAEFYISKINEVHNQYVNQGQQKLSALEEQKSSEKTKLTAEVDKASMRITQLRAELQQLEADISHKKTLLSKIDESHYPKEKAVREKLNANDLARKTSIDRLNTIKEGIQRFIK</sequence>
<name>A0A3N4PZN8_9BACT</name>
<dbReference type="EMBL" id="RPDH01000001">
    <property type="protein sequence ID" value="RPE13428.1"/>
    <property type="molecule type" value="Genomic_DNA"/>
</dbReference>
<protein>
    <submittedName>
        <fullName evidence="3">Uncharacterized protein</fullName>
    </submittedName>
</protein>
<feature type="coiled-coil region" evidence="1">
    <location>
        <begin position="131"/>
        <end position="183"/>
    </location>
</feature>
<organism evidence="3 4">
    <name type="scientific">Chitinophaga lutea</name>
    <dbReference type="NCBI Taxonomy" id="2488634"/>
    <lineage>
        <taxon>Bacteria</taxon>
        <taxon>Pseudomonadati</taxon>
        <taxon>Bacteroidota</taxon>
        <taxon>Chitinophagia</taxon>
        <taxon>Chitinophagales</taxon>
        <taxon>Chitinophagaceae</taxon>
        <taxon>Chitinophaga</taxon>
    </lineage>
</organism>
<accession>A0A3N4PZN8</accession>
<dbReference type="AlphaFoldDB" id="A0A3N4PZN8"/>
<evidence type="ECO:0000256" key="2">
    <source>
        <dbReference type="SAM" id="MobiDB-lite"/>
    </source>
</evidence>
<keyword evidence="4" id="KW-1185">Reference proteome</keyword>
<keyword evidence="1" id="KW-0175">Coiled coil</keyword>
<evidence type="ECO:0000256" key="1">
    <source>
        <dbReference type="SAM" id="Coils"/>
    </source>
</evidence>
<dbReference type="Proteomes" id="UP000278351">
    <property type="component" value="Unassembled WGS sequence"/>
</dbReference>
<evidence type="ECO:0000313" key="4">
    <source>
        <dbReference type="Proteomes" id="UP000278351"/>
    </source>
</evidence>
<dbReference type="OrthoDB" id="943594at2"/>
<evidence type="ECO:0000313" key="3">
    <source>
        <dbReference type="EMBL" id="RPE13428.1"/>
    </source>
</evidence>
<gene>
    <name evidence="3" type="ORF">EGT74_07885</name>
</gene>
<comment type="caution">
    <text evidence="3">The sequence shown here is derived from an EMBL/GenBank/DDBJ whole genome shotgun (WGS) entry which is preliminary data.</text>
</comment>